<dbReference type="KEGG" id="aamb:D1866_00945"/>
<dbReference type="PANTHER" id="PTHR21496:SF0">
    <property type="entry name" value="RIESKE DOMAIN-CONTAINING PROTEIN"/>
    <property type="match status" value="1"/>
</dbReference>
<dbReference type="EMBL" id="CP045482">
    <property type="protein sequence ID" value="QGR20747.1"/>
    <property type="molecule type" value="Genomic_DNA"/>
</dbReference>
<dbReference type="GeneID" id="42778261"/>
<dbReference type="EMBL" id="WHYS01000001">
    <property type="protein sequence ID" value="MQL55202.1"/>
    <property type="molecule type" value="Genomic_DNA"/>
</dbReference>
<accession>A0A650CTE3</accession>
<dbReference type="Gene3D" id="2.102.10.10">
    <property type="entry name" value="Rieske [2Fe-2S] iron-sulphur domain"/>
    <property type="match status" value="1"/>
</dbReference>
<dbReference type="RefSeq" id="WP_152940766.1">
    <property type="nucleotide sequence ID" value="NZ_CP045482.1"/>
</dbReference>
<dbReference type="AlphaFoldDB" id="A0A650CTE3"/>
<dbReference type="GO" id="GO:0046872">
    <property type="term" value="F:metal ion binding"/>
    <property type="evidence" value="ECO:0007669"/>
    <property type="project" value="UniProtKB-KW"/>
</dbReference>
<protein>
    <submittedName>
        <fullName evidence="8">Rieske 2Fe-2S domain-containing protein</fullName>
    </submittedName>
</protein>
<dbReference type="Pfam" id="PF00355">
    <property type="entry name" value="Rieske"/>
    <property type="match status" value="1"/>
</dbReference>
<name>A0A650CTE3_ACIAM</name>
<evidence type="ECO:0000256" key="5">
    <source>
        <dbReference type="ARBA" id="ARBA00034078"/>
    </source>
</evidence>
<dbReference type="InterPro" id="IPR036922">
    <property type="entry name" value="Rieske_2Fe-2S_sf"/>
</dbReference>
<dbReference type="GO" id="GO:0051537">
    <property type="term" value="F:2 iron, 2 sulfur cluster binding"/>
    <property type="evidence" value="ECO:0007669"/>
    <property type="project" value="UniProtKB-KW"/>
</dbReference>
<dbReference type="Proteomes" id="UP000474054">
    <property type="component" value="Unassembled WGS sequence"/>
</dbReference>
<keyword evidence="3" id="KW-0408">Iron</keyword>
<gene>
    <name evidence="8" type="ORF">D1866_00945</name>
    <name evidence="7" type="ORF">GFB69_05410</name>
</gene>
<reference evidence="8 9" key="2">
    <citation type="submission" date="2019-10" db="EMBL/GenBank/DDBJ databases">
        <title>Genome Sequences from Six Type Strain Members of the Archaeal Family Sulfolobaceae: Acidianus ambivalens, Acidianus infernus, Metallosphaera prunae, Stygiolobus azoricus, Sulfolobus metallicus, and Sulfurisphaera ohwakuensis.</title>
        <authorList>
            <person name="Counts J.A."/>
            <person name="Kelly R.M."/>
        </authorList>
    </citation>
    <scope>NUCLEOTIDE SEQUENCE [LARGE SCALE GENOMIC DNA]</scope>
    <source>
        <strain evidence="8 9">LEI 10</strain>
    </source>
</reference>
<dbReference type="SUPFAM" id="SSF50022">
    <property type="entry name" value="ISP domain"/>
    <property type="match status" value="1"/>
</dbReference>
<evidence type="ECO:0000256" key="3">
    <source>
        <dbReference type="ARBA" id="ARBA00023004"/>
    </source>
</evidence>
<evidence type="ECO:0000259" key="6">
    <source>
        <dbReference type="PROSITE" id="PS51296"/>
    </source>
</evidence>
<keyword evidence="1" id="KW-0001">2Fe-2S</keyword>
<feature type="domain" description="Rieske" evidence="6">
    <location>
        <begin position="4"/>
        <end position="101"/>
    </location>
</feature>
<keyword evidence="9" id="KW-1185">Reference proteome</keyword>
<sequence>MQIKKPQLKIGEKTKIKANINGEEKEIVLLYLGGDKYIAFDAYCPHLGCDLEKYGVLIREEIVCQCHFSHFSIKDGKPTKGASKKPLKIYQVKVGKNDELIIEG</sequence>
<evidence type="ECO:0000256" key="4">
    <source>
        <dbReference type="ARBA" id="ARBA00023014"/>
    </source>
</evidence>
<dbReference type="PANTHER" id="PTHR21496">
    <property type="entry name" value="FERREDOXIN-RELATED"/>
    <property type="match status" value="1"/>
</dbReference>
<evidence type="ECO:0000313" key="8">
    <source>
        <dbReference type="EMBL" id="QGR20747.1"/>
    </source>
</evidence>
<dbReference type="PROSITE" id="PS51296">
    <property type="entry name" value="RIESKE"/>
    <property type="match status" value="1"/>
</dbReference>
<comment type="cofactor">
    <cofactor evidence="5">
        <name>[2Fe-2S] cluster</name>
        <dbReference type="ChEBI" id="CHEBI:190135"/>
    </cofactor>
</comment>
<proteinExistence type="predicted"/>
<evidence type="ECO:0000256" key="1">
    <source>
        <dbReference type="ARBA" id="ARBA00022714"/>
    </source>
</evidence>
<evidence type="ECO:0000313" key="9">
    <source>
        <dbReference type="Proteomes" id="UP000426328"/>
    </source>
</evidence>
<dbReference type="InterPro" id="IPR017941">
    <property type="entry name" value="Rieske_2Fe-2S"/>
</dbReference>
<reference evidence="7 10" key="1">
    <citation type="submission" date="2019-10" db="EMBL/GenBank/DDBJ databases">
        <title>Comparative genomics of sulfur disproportionating microorganisms.</title>
        <authorList>
            <person name="Ward L.M."/>
            <person name="Bertran E."/>
            <person name="Johnston D."/>
        </authorList>
    </citation>
    <scope>NUCLEOTIDE SEQUENCE [LARGE SCALE GENOMIC DNA]</scope>
    <source>
        <strain evidence="7 10">DSM 3772</strain>
    </source>
</reference>
<evidence type="ECO:0000256" key="2">
    <source>
        <dbReference type="ARBA" id="ARBA00022723"/>
    </source>
</evidence>
<evidence type="ECO:0000313" key="10">
    <source>
        <dbReference type="Proteomes" id="UP000474054"/>
    </source>
</evidence>
<dbReference type="CDD" id="cd03467">
    <property type="entry name" value="Rieske"/>
    <property type="match status" value="1"/>
</dbReference>
<evidence type="ECO:0000313" key="7">
    <source>
        <dbReference type="EMBL" id="MQL55202.1"/>
    </source>
</evidence>
<keyword evidence="4" id="KW-0411">Iron-sulfur</keyword>
<organism evidence="8 9">
    <name type="scientific">Acidianus ambivalens</name>
    <name type="common">Desulfurolobus ambivalens</name>
    <dbReference type="NCBI Taxonomy" id="2283"/>
    <lineage>
        <taxon>Archaea</taxon>
        <taxon>Thermoproteota</taxon>
        <taxon>Thermoprotei</taxon>
        <taxon>Sulfolobales</taxon>
        <taxon>Sulfolobaceae</taxon>
        <taxon>Acidianus</taxon>
    </lineage>
</organism>
<keyword evidence="2" id="KW-0479">Metal-binding</keyword>
<dbReference type="Proteomes" id="UP000426328">
    <property type="component" value="Chromosome"/>
</dbReference>